<dbReference type="OrthoDB" id="9816502at2"/>
<evidence type="ECO:0000313" key="2">
    <source>
        <dbReference type="Proteomes" id="UP000036176"/>
    </source>
</evidence>
<reference evidence="1 2" key="1">
    <citation type="journal article" date="2015" name="Genome Biol. Evol.">
        <title>Characterization of Three Mycobacterium spp. with Potential Use in Bioremediation by Genome Sequencing and Comparative Genomics.</title>
        <authorList>
            <person name="Das S."/>
            <person name="Pettersson B.M."/>
            <person name="Behra P.R."/>
            <person name="Ramesh M."/>
            <person name="Dasgupta S."/>
            <person name="Bhattacharya A."/>
            <person name="Kirsebom L.A."/>
        </authorList>
    </citation>
    <scope>NUCLEOTIDE SEQUENCE [LARGE SCALE GENOMIC DNA]</scope>
    <source>
        <strain evidence="1 2">DSM 44219</strain>
    </source>
</reference>
<dbReference type="Proteomes" id="UP000036176">
    <property type="component" value="Unassembled WGS sequence"/>
</dbReference>
<dbReference type="PATRIC" id="fig|1800.3.peg.911"/>
<organism evidence="1 2">
    <name type="scientific">Mycolicibacterium chubuense</name>
    <name type="common">Mycobacterium chubuense</name>
    <dbReference type="NCBI Taxonomy" id="1800"/>
    <lineage>
        <taxon>Bacteria</taxon>
        <taxon>Bacillati</taxon>
        <taxon>Actinomycetota</taxon>
        <taxon>Actinomycetes</taxon>
        <taxon>Mycobacteriales</taxon>
        <taxon>Mycobacteriaceae</taxon>
        <taxon>Mycolicibacterium</taxon>
    </lineage>
</organism>
<name>A0A0J6WL99_MYCCU</name>
<sequence>MTDDTLQFISWSRRGVGAGTTAEVDGIRRSVSLPLQVTAAGRQVDAPSAPIRLLGPADIEPLGADFGIVRRSPRPDGQPVEPNLVACIEFDHPDVPWLFTPEAVADGKLRPWVMLVVAKMSREREREALRQSKTTPYQVLSVNGDELPDPDNAWAFAHVQAVAATPAEGAAATRDDPYSPAVRSRLLCPTRLDECSRYFAAVVPVYEAARRLGVGEGEAHGGSPIWQRDDNPRLPVYDGWFFETGPRGDFEQLARRLSPLTGKQTDELGIGVRQVAFETRAALMQRQDDGESEIYHDVLAVPTAITRIADPGPFEPPSATNDPAPEVDALHFRLKQLVDIVAGAQPVDPIVGPPLYGQWHACTDSIDEHPENGTLAPAPADNRQTWVEQLNANPFLRIAAGLGTRLIQHDQEEYVAEAWRQLADIAAANRRTRWATMLSASTAVIQNKLKLAPPAVALQTMSSAVTRLRATDGLETVFAELQKTTLPVEAISAALTRTSRFAVRIGRFAEQPPATSVVVSAVAEAMAVSAKELLPARFTVARGVDSAKVGDLLHQSGLADAVLQTPAVDIATRLERIADVPRAMQVVATKIRDEPGLQGPQVGVELSDKLRDVIVKVKPAAFEKFDAARIEAVKVHVARIQAAKIEAARIEAAEVEAAKVDAAKIDVAKVKFDAGKFDAGKFDVAKVLIEKDAVGEKAFDKNAALKKVELNPFDAKVQNLKGAGAFVPDAPVDAGFAAAAEIRAEDVHVAVPAVEDVAAEQMVLPAHIFAALEEVATAEPEAGAEAIDFAKIRIVDAAEGFTLGTQLLGAPGSVVSATDGGRRALTAAAAQGIKELMLADIGDRLPSVDAQLGALNAADSALVEAEVATLAAHHVPLGRGPLIPDTITKFSFDIAAKMVEELSPVRNYAKLLKFANVFAPGAVSRRDASVDYPDELFPAMAAPLIQTPLATRLEKMEPDWLLGGLSKLPNNSICLMEINRQFVEALLVGANHEFGRELLWRGHPTDLRGTSFPRFWDGPDAVSIKPISNWTGDLGTHSAGDIDIDLVVVVIKGDLLRRYPNTLISAEKGVTSPLREPTDFTSDGQVAKEWFRGFIGSDVTYSVLGISHERLQETDGDDDRHCWYISLLEPYDELRFGLDEGDSTPNASTDGVDKRYDVTDTWTWQGTHPGGPLPQPLHLTPADLQCHNSSAIAGASLLQRPFRLLLRAKTYVPKEDD</sequence>
<comment type="caution">
    <text evidence="1">The sequence shown here is derived from an EMBL/GenBank/DDBJ whole genome shotgun (WGS) entry which is preliminary data.</text>
</comment>
<accession>A0A0J6WL99</accession>
<dbReference type="RefSeq" id="WP_048417017.1">
    <property type="nucleotide sequence ID" value="NZ_JYNX01000019.1"/>
</dbReference>
<keyword evidence="2" id="KW-1185">Reference proteome</keyword>
<dbReference type="AlphaFoldDB" id="A0A0J6WL99"/>
<protein>
    <submittedName>
        <fullName evidence="1">Uncharacterized protein</fullName>
    </submittedName>
</protein>
<dbReference type="EMBL" id="JYNX01000019">
    <property type="protein sequence ID" value="KMO84105.1"/>
    <property type="molecule type" value="Genomic_DNA"/>
</dbReference>
<gene>
    <name evidence="1" type="ORF">MCHUDSM44219_00910</name>
</gene>
<proteinExistence type="predicted"/>
<evidence type="ECO:0000313" key="1">
    <source>
        <dbReference type="EMBL" id="KMO84105.1"/>
    </source>
</evidence>